<dbReference type="Pfam" id="PF01764">
    <property type="entry name" value="Lipase_3"/>
    <property type="match status" value="1"/>
</dbReference>
<reference evidence="4" key="2">
    <citation type="journal article" date="2022" name="Microb. Genom.">
        <title>A chromosome-scale genome assembly of the tomato pathogen Cladosporium fulvum reveals a compartmentalized genome architecture and the presence of a dispensable chromosome.</title>
        <authorList>
            <person name="Zaccaron A.Z."/>
            <person name="Chen L.H."/>
            <person name="Samaras A."/>
            <person name="Stergiopoulos I."/>
        </authorList>
    </citation>
    <scope>NUCLEOTIDE SEQUENCE</scope>
    <source>
        <strain evidence="4">Race5_Kim</strain>
    </source>
</reference>
<proteinExistence type="predicted"/>
<protein>
    <submittedName>
        <fullName evidence="4">Feruloyl esterase A</fullName>
    </submittedName>
</protein>
<dbReference type="OrthoDB" id="426718at2759"/>
<dbReference type="CDD" id="cd00519">
    <property type="entry name" value="Lipase_3"/>
    <property type="match status" value="1"/>
</dbReference>
<dbReference type="GeneID" id="71990553"/>
<dbReference type="AlphaFoldDB" id="A0A9Q8PCX7"/>
<evidence type="ECO:0000256" key="2">
    <source>
        <dbReference type="ARBA" id="ARBA00022801"/>
    </source>
</evidence>
<keyword evidence="5" id="KW-1185">Reference proteome</keyword>
<dbReference type="InterPro" id="IPR002921">
    <property type="entry name" value="Fungal_lipase-type"/>
</dbReference>
<dbReference type="GO" id="GO:0006629">
    <property type="term" value="P:lipid metabolic process"/>
    <property type="evidence" value="ECO:0007669"/>
    <property type="project" value="InterPro"/>
</dbReference>
<dbReference type="PANTHER" id="PTHR46640:SF1">
    <property type="entry name" value="FUNGAL LIPASE-LIKE DOMAIN-CONTAINING PROTEIN-RELATED"/>
    <property type="match status" value="1"/>
</dbReference>
<dbReference type="KEGG" id="ffu:CLAFUR5_10675"/>
<dbReference type="InterPro" id="IPR051299">
    <property type="entry name" value="AB_hydrolase_lip/est"/>
</dbReference>
<evidence type="ECO:0000259" key="3">
    <source>
        <dbReference type="Pfam" id="PF01764"/>
    </source>
</evidence>
<sequence>MLELGACDSNASRRCTSSSARFRPHRSGSLALHVSLFEVGPGRATSPTPSDFALVQLSHDLYNNLATYAGFTQLSSGSCSTLPNGATLITAFDIPATDTQAVLWKFPAKKQLVVSFPGTASGQDWLTDLVFFPVPYISANIDCPLCSVHVGFLAAWNSISASLMEELRKALEGNEGYTTIITGHSLGGAIAQLAFASLKEEEWRVEAAYTYGQPRVGNLLFSHYIDSISKASDADPGNFYRVTHANGKLFTVKDREKGPDDLIDGVPSLPPALLGFVHSRTEYWESAESPAANSTFRCDGKENIGCNAGQFSLGINGAHLSYGGFDLQCVPT</sequence>
<organism evidence="4 5">
    <name type="scientific">Passalora fulva</name>
    <name type="common">Tomato leaf mold</name>
    <name type="synonym">Cladosporium fulvum</name>
    <dbReference type="NCBI Taxonomy" id="5499"/>
    <lineage>
        <taxon>Eukaryota</taxon>
        <taxon>Fungi</taxon>
        <taxon>Dikarya</taxon>
        <taxon>Ascomycota</taxon>
        <taxon>Pezizomycotina</taxon>
        <taxon>Dothideomycetes</taxon>
        <taxon>Dothideomycetidae</taxon>
        <taxon>Mycosphaerellales</taxon>
        <taxon>Mycosphaerellaceae</taxon>
        <taxon>Fulvia</taxon>
    </lineage>
</organism>
<evidence type="ECO:0000313" key="4">
    <source>
        <dbReference type="EMBL" id="UJO20131.1"/>
    </source>
</evidence>
<dbReference type="PANTHER" id="PTHR46640">
    <property type="entry name" value="TRIACYLGLYCEROL LIPASE, PUTATIVE (AFU_ORTHOLOGUE AFUA_6G06510)-RELATED"/>
    <property type="match status" value="1"/>
</dbReference>
<feature type="domain" description="Fungal lipase-type" evidence="3">
    <location>
        <begin position="113"/>
        <end position="245"/>
    </location>
</feature>
<accession>A0A9Q8PCX7</accession>
<dbReference type="InterPro" id="IPR029058">
    <property type="entry name" value="AB_hydrolase_fold"/>
</dbReference>
<keyword evidence="1" id="KW-0732">Signal</keyword>
<dbReference type="Proteomes" id="UP000756132">
    <property type="component" value="Chromosome 7"/>
</dbReference>
<dbReference type="SUPFAM" id="SSF53474">
    <property type="entry name" value="alpha/beta-Hydrolases"/>
    <property type="match status" value="1"/>
</dbReference>
<evidence type="ECO:0000256" key="1">
    <source>
        <dbReference type="ARBA" id="ARBA00022729"/>
    </source>
</evidence>
<keyword evidence="2" id="KW-0378">Hydrolase</keyword>
<evidence type="ECO:0000313" key="5">
    <source>
        <dbReference type="Proteomes" id="UP000756132"/>
    </source>
</evidence>
<dbReference type="GO" id="GO:0016787">
    <property type="term" value="F:hydrolase activity"/>
    <property type="evidence" value="ECO:0007669"/>
    <property type="project" value="UniProtKB-KW"/>
</dbReference>
<dbReference type="EMBL" id="CP090169">
    <property type="protein sequence ID" value="UJO20131.1"/>
    <property type="molecule type" value="Genomic_DNA"/>
</dbReference>
<reference evidence="4" key="1">
    <citation type="submission" date="2021-12" db="EMBL/GenBank/DDBJ databases">
        <authorList>
            <person name="Zaccaron A."/>
            <person name="Stergiopoulos I."/>
        </authorList>
    </citation>
    <scope>NUCLEOTIDE SEQUENCE</scope>
    <source>
        <strain evidence="4">Race5_Kim</strain>
    </source>
</reference>
<gene>
    <name evidence="4" type="ORF">CLAFUR5_10675</name>
</gene>
<name>A0A9Q8PCX7_PASFU</name>
<dbReference type="RefSeq" id="XP_047764497.1">
    <property type="nucleotide sequence ID" value="XM_047909823.1"/>
</dbReference>
<dbReference type="Gene3D" id="3.40.50.1820">
    <property type="entry name" value="alpha/beta hydrolase"/>
    <property type="match status" value="1"/>
</dbReference>